<organism evidence="1 2">
    <name type="scientific">Daphnia magna</name>
    <dbReference type="NCBI Taxonomy" id="35525"/>
    <lineage>
        <taxon>Eukaryota</taxon>
        <taxon>Metazoa</taxon>
        <taxon>Ecdysozoa</taxon>
        <taxon>Arthropoda</taxon>
        <taxon>Crustacea</taxon>
        <taxon>Branchiopoda</taxon>
        <taxon>Diplostraca</taxon>
        <taxon>Cladocera</taxon>
        <taxon>Anomopoda</taxon>
        <taxon>Daphniidae</taxon>
        <taxon>Daphnia</taxon>
    </lineage>
</organism>
<protein>
    <submittedName>
        <fullName evidence="1">Uncharacterized protein</fullName>
    </submittedName>
</protein>
<comment type="caution">
    <text evidence="1">The sequence shown here is derived from an EMBL/GenBank/DDBJ whole genome shotgun (WGS) entry which is preliminary data.</text>
</comment>
<evidence type="ECO:0000313" key="2">
    <source>
        <dbReference type="Proteomes" id="UP000076858"/>
    </source>
</evidence>
<keyword evidence="2" id="KW-1185">Reference proteome</keyword>
<dbReference type="AlphaFoldDB" id="A0A162CYZ7"/>
<reference evidence="1 2" key="1">
    <citation type="submission" date="2016-03" db="EMBL/GenBank/DDBJ databases">
        <title>EvidentialGene: Evidence-directed Construction of Genes on Genomes.</title>
        <authorList>
            <person name="Gilbert D.G."/>
            <person name="Choi J.-H."/>
            <person name="Mockaitis K."/>
            <person name="Colbourne J."/>
            <person name="Pfrender M."/>
        </authorList>
    </citation>
    <scope>NUCLEOTIDE SEQUENCE [LARGE SCALE GENOMIC DNA]</scope>
    <source>
        <strain evidence="1 2">Xinb3</strain>
        <tissue evidence="1">Complete organism</tissue>
    </source>
</reference>
<dbReference type="Proteomes" id="UP000076858">
    <property type="component" value="Unassembled WGS sequence"/>
</dbReference>
<proteinExistence type="predicted"/>
<sequence>MVTGAGRDLKEPRLSPQVLQIYRRGAWWWFGAI</sequence>
<accession>A0A162CYZ7</accession>
<gene>
    <name evidence="1" type="ORF">APZ42_009371</name>
</gene>
<name>A0A162CYZ7_9CRUS</name>
<dbReference type="EMBL" id="LRGB01025236">
    <property type="protein sequence ID" value="KZR96344.1"/>
    <property type="molecule type" value="Genomic_DNA"/>
</dbReference>
<evidence type="ECO:0000313" key="1">
    <source>
        <dbReference type="EMBL" id="KZR96344.1"/>
    </source>
</evidence>